<keyword evidence="2" id="KW-1185">Reference proteome</keyword>
<proteinExistence type="predicted"/>
<evidence type="ECO:0000313" key="2">
    <source>
        <dbReference type="Proteomes" id="UP001054945"/>
    </source>
</evidence>
<organism evidence="1 2">
    <name type="scientific">Caerostris extrusa</name>
    <name type="common">Bark spider</name>
    <name type="synonym">Caerostris bankana</name>
    <dbReference type="NCBI Taxonomy" id="172846"/>
    <lineage>
        <taxon>Eukaryota</taxon>
        <taxon>Metazoa</taxon>
        <taxon>Ecdysozoa</taxon>
        <taxon>Arthropoda</taxon>
        <taxon>Chelicerata</taxon>
        <taxon>Arachnida</taxon>
        <taxon>Araneae</taxon>
        <taxon>Araneomorphae</taxon>
        <taxon>Entelegynae</taxon>
        <taxon>Araneoidea</taxon>
        <taxon>Araneidae</taxon>
        <taxon>Caerostris</taxon>
    </lineage>
</organism>
<sequence>MQFITFKTQPWQRKLTWTYTTLSTASVCYCIGDIRLCIPHMPKRIARHHPFVESRFCLQHLGDSIRI</sequence>
<comment type="caution">
    <text evidence="1">The sequence shown here is derived from an EMBL/GenBank/DDBJ whole genome shotgun (WGS) entry which is preliminary data.</text>
</comment>
<reference evidence="1 2" key="1">
    <citation type="submission" date="2021-06" db="EMBL/GenBank/DDBJ databases">
        <title>Caerostris extrusa draft genome.</title>
        <authorList>
            <person name="Kono N."/>
            <person name="Arakawa K."/>
        </authorList>
    </citation>
    <scope>NUCLEOTIDE SEQUENCE [LARGE SCALE GENOMIC DNA]</scope>
</reference>
<name>A0AAV4NIB4_CAEEX</name>
<protein>
    <submittedName>
        <fullName evidence="1">Uncharacterized protein</fullName>
    </submittedName>
</protein>
<accession>A0AAV4NIB4</accession>
<evidence type="ECO:0000313" key="1">
    <source>
        <dbReference type="EMBL" id="GIX84532.1"/>
    </source>
</evidence>
<dbReference type="EMBL" id="BPLR01020976">
    <property type="protein sequence ID" value="GIX84532.1"/>
    <property type="molecule type" value="Genomic_DNA"/>
</dbReference>
<dbReference type="Proteomes" id="UP001054945">
    <property type="component" value="Unassembled WGS sequence"/>
</dbReference>
<gene>
    <name evidence="1" type="ORF">CEXT_156121</name>
</gene>
<dbReference type="AlphaFoldDB" id="A0AAV4NIB4"/>